<sequence>MLTNNSGATFNLGSTSNITFKNTRSSPNCSVTNSGTFTLESDQYGSASIGQSGTTPNSTAANNNQFTGLYNVQRYISGGSGNRGYRLLSIPVNVSSNTIGDLNASGTGNISFANLNSKTTTVVNGNAVVGTVTVPGAYTGGPSGGFSTVNANPTLYVYDETKTTSTNTFTGGKTIGIASISGSTVKTLTGTTTSSSYINIPVTTGFMLYFIGDANRTTTASTPVPENTTITSIGTLNQANITFKLWNTSATTMSFGGPEAPATGKKGFNLVGNPYPCTIDLHQLWLDNSSAAGWVNFTVVKSLGTNQTFASYNASTGFQSDPTLFTQYVPSGGAFFIQATTASQTVIFKEDIKTTSVQIGTSTTPPLLMSTPKSDILASTAGTAFKSTALLPFSQRTPENAYQVLHLKLEKDSTLNDWCAVAFNKAFDDKYDHNDAYDMDGFAPKVFMSSYTSDGVRTGINTLGEIGTGKKVKLYVKSTTDGLYALKMPDINNIDLTQYKVNLIDNFKKDSLDIGKYGVYNFNITNADTSSFGGNRFVLSIQQLPGAKYQLTKFTAQKAADGVFLNWVTKNEGSNYFFTLEKQQANGTDYAPLYTTQGDGSGSYKYTDKIPAKGSNIYRLKQVDLLGNITYSDLVSIDYDQSGNAGMFSVYPNPTAETLNVNVTYGKNTTTASSYKLNIYDATGSLVMQKTSDNTAWSENVENFKPGIYIVELKGNDGYSLGKAKFVKK</sequence>
<evidence type="ECO:0000313" key="3">
    <source>
        <dbReference type="Proteomes" id="UP001500742"/>
    </source>
</evidence>
<feature type="domain" description="Secretion system C-terminal sorting" evidence="1">
    <location>
        <begin position="650"/>
        <end position="721"/>
    </location>
</feature>
<dbReference type="EMBL" id="BAAAZC010000017">
    <property type="protein sequence ID" value="GAA3972792.1"/>
    <property type="molecule type" value="Genomic_DNA"/>
</dbReference>
<reference evidence="3" key="1">
    <citation type="journal article" date="2019" name="Int. J. Syst. Evol. Microbiol.">
        <title>The Global Catalogue of Microorganisms (GCM) 10K type strain sequencing project: providing services to taxonomists for standard genome sequencing and annotation.</title>
        <authorList>
            <consortium name="The Broad Institute Genomics Platform"/>
            <consortium name="The Broad Institute Genome Sequencing Center for Infectious Disease"/>
            <person name="Wu L."/>
            <person name="Ma J."/>
        </authorList>
    </citation>
    <scope>NUCLEOTIDE SEQUENCE [LARGE SCALE GENOMIC DNA]</scope>
    <source>
        <strain evidence="3">JCM 16601</strain>
    </source>
</reference>
<keyword evidence="3" id="KW-1185">Reference proteome</keyword>
<evidence type="ECO:0000313" key="2">
    <source>
        <dbReference type="EMBL" id="GAA3972792.1"/>
    </source>
</evidence>
<organism evidence="2 3">
    <name type="scientific">Mucilaginibacter dorajii</name>
    <dbReference type="NCBI Taxonomy" id="692994"/>
    <lineage>
        <taxon>Bacteria</taxon>
        <taxon>Pseudomonadati</taxon>
        <taxon>Bacteroidota</taxon>
        <taxon>Sphingobacteriia</taxon>
        <taxon>Sphingobacteriales</taxon>
        <taxon>Sphingobacteriaceae</taxon>
        <taxon>Mucilaginibacter</taxon>
    </lineage>
</organism>
<dbReference type="InterPro" id="IPR026444">
    <property type="entry name" value="Secre_tail"/>
</dbReference>
<accession>A0ABP7PXI4</accession>
<proteinExistence type="predicted"/>
<comment type="caution">
    <text evidence="2">The sequence shown here is derived from an EMBL/GenBank/DDBJ whole genome shotgun (WGS) entry which is preliminary data.</text>
</comment>
<name>A0ABP7PXI4_9SPHI</name>
<protein>
    <recommendedName>
        <fullName evidence="1">Secretion system C-terminal sorting domain-containing protein</fullName>
    </recommendedName>
</protein>
<dbReference type="Proteomes" id="UP001500742">
    <property type="component" value="Unassembled WGS sequence"/>
</dbReference>
<dbReference type="NCBIfam" id="TIGR04183">
    <property type="entry name" value="Por_Secre_tail"/>
    <property type="match status" value="1"/>
</dbReference>
<dbReference type="Pfam" id="PF18962">
    <property type="entry name" value="Por_Secre_tail"/>
    <property type="match status" value="1"/>
</dbReference>
<evidence type="ECO:0000259" key="1">
    <source>
        <dbReference type="Pfam" id="PF18962"/>
    </source>
</evidence>
<gene>
    <name evidence="2" type="ORF">GCM10022210_23450</name>
</gene>